<comment type="caution">
    <text evidence="1">The sequence shown here is derived from an EMBL/GenBank/DDBJ whole genome shotgun (WGS) entry which is preliminary data.</text>
</comment>
<reference evidence="1 2" key="1">
    <citation type="journal article" date="2020" name="Int. J. Syst. Evol. Microbiol.">
        <title>Reclassification of Streptomyces castelarensis and Streptomyces sporoclivatus as later heterotypic synonyms of Streptomyces antimycoticus.</title>
        <authorList>
            <person name="Komaki H."/>
            <person name="Tamura T."/>
        </authorList>
    </citation>
    <scope>NUCLEOTIDE SEQUENCE [LARGE SCALE GENOMIC DNA]</scope>
    <source>
        <strain evidence="1 2">NBRC 12839</strain>
    </source>
</reference>
<protein>
    <submittedName>
        <fullName evidence="1">Uncharacterized protein</fullName>
    </submittedName>
</protein>
<dbReference type="RefSeq" id="WP_137969544.1">
    <property type="nucleotide sequence ID" value="NZ_BJHV01000001.1"/>
</dbReference>
<proteinExistence type="predicted"/>
<organism evidence="1 2">
    <name type="scientific">Streptomyces antimycoticus</name>
    <dbReference type="NCBI Taxonomy" id="68175"/>
    <lineage>
        <taxon>Bacteria</taxon>
        <taxon>Bacillati</taxon>
        <taxon>Actinomycetota</taxon>
        <taxon>Actinomycetes</taxon>
        <taxon>Kitasatosporales</taxon>
        <taxon>Streptomycetaceae</taxon>
        <taxon>Streptomyces</taxon>
        <taxon>Streptomyces violaceusniger group</taxon>
    </lineage>
</organism>
<evidence type="ECO:0000313" key="1">
    <source>
        <dbReference type="EMBL" id="GDY48708.1"/>
    </source>
</evidence>
<dbReference type="Proteomes" id="UP000299290">
    <property type="component" value="Unassembled WGS sequence"/>
</dbReference>
<dbReference type="EMBL" id="BJHV01000001">
    <property type="protein sequence ID" value="GDY48708.1"/>
    <property type="molecule type" value="Genomic_DNA"/>
</dbReference>
<gene>
    <name evidence="1" type="ORF">SANT12839_095900</name>
</gene>
<evidence type="ECO:0000313" key="2">
    <source>
        <dbReference type="Proteomes" id="UP000299290"/>
    </source>
</evidence>
<name>A0A4D4KQG3_9ACTN</name>
<accession>A0A4D4KQG3</accession>
<sequence>MSDNSSLVAGLTGVTAIVAGCLASWLTSRGNAHAARIQVDTVTSAQRREAVRDTRRAAYLSFIEQAQAVSDELSAVEIHLNPSGIPSEELALVLNAHLDRHRQLRQAAFVIDLEGPSKVAVAATELRVMAGRLSTALTALTETASKENGDEFGEILHAYVRLFGRFAGAAAAALERE</sequence>
<dbReference type="AlphaFoldDB" id="A0A4D4KQG3"/>
<keyword evidence="2" id="KW-1185">Reference proteome</keyword>